<evidence type="ECO:0000259" key="5">
    <source>
        <dbReference type="Pfam" id="PF03160"/>
    </source>
</evidence>
<dbReference type="SUPFAM" id="SSF141072">
    <property type="entry name" value="CalX-like"/>
    <property type="match status" value="1"/>
</dbReference>
<dbReference type="InterPro" id="IPR003644">
    <property type="entry name" value="Calx_beta"/>
</dbReference>
<sequence length="145" mass="15117">MTRIARWLSASALALLATIVLLPQPASAAAGNLPCGSDCLAQSLDAVCWEKEWCAVKVVVKGTVPAAGFVLSYRTADGTASAPGDYVAVPSGELSVTGEGVTQLRVFVAGDAVRERDETFAVEFVDREGRVLGTSTVTVRDHAAH</sequence>
<keyword evidence="1 4" id="KW-0732">Signal</keyword>
<protein>
    <recommendedName>
        <fullName evidence="5">Calx-beta domain-containing protein</fullName>
    </recommendedName>
</protein>
<dbReference type="GO" id="GO:0007154">
    <property type="term" value="P:cell communication"/>
    <property type="evidence" value="ECO:0007669"/>
    <property type="project" value="InterPro"/>
</dbReference>
<dbReference type="AlphaFoldDB" id="A0A8J3P1S0"/>
<organism evidence="6 7">
    <name type="scientific">Catellatospora citrea</name>
    <dbReference type="NCBI Taxonomy" id="53366"/>
    <lineage>
        <taxon>Bacteria</taxon>
        <taxon>Bacillati</taxon>
        <taxon>Actinomycetota</taxon>
        <taxon>Actinomycetes</taxon>
        <taxon>Micromonosporales</taxon>
        <taxon>Micromonosporaceae</taxon>
        <taxon>Catellatospora</taxon>
    </lineage>
</organism>
<evidence type="ECO:0000256" key="4">
    <source>
        <dbReference type="SAM" id="SignalP"/>
    </source>
</evidence>
<comment type="caution">
    <text evidence="6">The sequence shown here is derived from an EMBL/GenBank/DDBJ whole genome shotgun (WGS) entry which is preliminary data.</text>
</comment>
<keyword evidence="3" id="KW-0106">Calcium</keyword>
<keyword evidence="7" id="KW-1185">Reference proteome</keyword>
<evidence type="ECO:0000256" key="1">
    <source>
        <dbReference type="ARBA" id="ARBA00022729"/>
    </source>
</evidence>
<evidence type="ECO:0000256" key="2">
    <source>
        <dbReference type="ARBA" id="ARBA00022737"/>
    </source>
</evidence>
<name>A0A8J3P1S0_9ACTN</name>
<evidence type="ECO:0000256" key="3">
    <source>
        <dbReference type="ARBA" id="ARBA00022837"/>
    </source>
</evidence>
<gene>
    <name evidence="6" type="ORF">Cci01nite_59670</name>
</gene>
<dbReference type="GO" id="GO:0016020">
    <property type="term" value="C:membrane"/>
    <property type="evidence" value="ECO:0007669"/>
    <property type="project" value="InterPro"/>
</dbReference>
<dbReference type="InterPro" id="IPR038081">
    <property type="entry name" value="CalX-like_sf"/>
</dbReference>
<dbReference type="Proteomes" id="UP000659904">
    <property type="component" value="Unassembled WGS sequence"/>
</dbReference>
<feature type="chain" id="PRO_5035223174" description="Calx-beta domain-containing protein" evidence="4">
    <location>
        <begin position="29"/>
        <end position="145"/>
    </location>
</feature>
<accession>A0A8J3P1S0</accession>
<keyword evidence="2" id="KW-0677">Repeat</keyword>
<dbReference type="Gene3D" id="2.60.40.2030">
    <property type="match status" value="1"/>
</dbReference>
<feature type="signal peptide" evidence="4">
    <location>
        <begin position="1"/>
        <end position="28"/>
    </location>
</feature>
<dbReference type="RefSeq" id="WP_120320591.1">
    <property type="nucleotide sequence ID" value="NZ_BONH01000032.1"/>
</dbReference>
<reference evidence="6 7" key="1">
    <citation type="submission" date="2021-01" db="EMBL/GenBank/DDBJ databases">
        <title>Whole genome shotgun sequence of Catellatospora citrea NBRC 14495.</title>
        <authorList>
            <person name="Komaki H."/>
            <person name="Tamura T."/>
        </authorList>
    </citation>
    <scope>NUCLEOTIDE SEQUENCE [LARGE SCALE GENOMIC DNA]</scope>
    <source>
        <strain evidence="6 7">NBRC 14495</strain>
    </source>
</reference>
<feature type="domain" description="Calx-beta" evidence="5">
    <location>
        <begin position="56"/>
        <end position="126"/>
    </location>
</feature>
<evidence type="ECO:0000313" key="7">
    <source>
        <dbReference type="Proteomes" id="UP000659904"/>
    </source>
</evidence>
<dbReference type="Pfam" id="PF03160">
    <property type="entry name" value="Calx-beta"/>
    <property type="match status" value="1"/>
</dbReference>
<proteinExistence type="predicted"/>
<evidence type="ECO:0000313" key="6">
    <source>
        <dbReference type="EMBL" id="GIG00874.1"/>
    </source>
</evidence>
<dbReference type="EMBL" id="BONH01000032">
    <property type="protein sequence ID" value="GIG00874.1"/>
    <property type="molecule type" value="Genomic_DNA"/>
</dbReference>